<evidence type="ECO:0000256" key="1">
    <source>
        <dbReference type="ARBA" id="ARBA00007879"/>
    </source>
</evidence>
<evidence type="ECO:0000313" key="2">
    <source>
        <dbReference type="EMBL" id="ESQ37046.1"/>
    </source>
</evidence>
<dbReference type="eggNOG" id="KOG3291">
    <property type="taxonomic scope" value="Eukaryota"/>
</dbReference>
<keyword evidence="3" id="KW-1185">Reference proteome</keyword>
<reference evidence="2 3" key="1">
    <citation type="journal article" date="2013" name="Front. Plant Sci.">
        <title>The Reference Genome of the Halophytic Plant Eutrema salsugineum.</title>
        <authorList>
            <person name="Yang R."/>
            <person name="Jarvis D.E."/>
            <person name="Chen H."/>
            <person name="Beilstein M.A."/>
            <person name="Grimwood J."/>
            <person name="Jenkins J."/>
            <person name="Shu S."/>
            <person name="Prochnik S."/>
            <person name="Xin M."/>
            <person name="Ma C."/>
            <person name="Schmutz J."/>
            <person name="Wing R.A."/>
            <person name="Mitchell-Olds T."/>
            <person name="Schumaker K.S."/>
            <person name="Wang X."/>
        </authorList>
    </citation>
    <scope>NUCLEOTIDE SEQUENCE [LARGE SCALE GENOMIC DNA]</scope>
</reference>
<dbReference type="AlphaFoldDB" id="V4MXA1"/>
<proteinExistence type="inferred from homology"/>
<accession>V4MXA1</accession>
<organism evidence="2 3">
    <name type="scientific">Eutrema salsugineum</name>
    <name type="common">Saltwater cress</name>
    <name type="synonym">Sisymbrium salsugineum</name>
    <dbReference type="NCBI Taxonomy" id="72664"/>
    <lineage>
        <taxon>Eukaryota</taxon>
        <taxon>Viridiplantae</taxon>
        <taxon>Streptophyta</taxon>
        <taxon>Embryophyta</taxon>
        <taxon>Tracheophyta</taxon>
        <taxon>Spermatophyta</taxon>
        <taxon>Magnoliopsida</taxon>
        <taxon>eudicotyledons</taxon>
        <taxon>Gunneridae</taxon>
        <taxon>Pentapetalae</taxon>
        <taxon>rosids</taxon>
        <taxon>malvids</taxon>
        <taxon>Brassicales</taxon>
        <taxon>Brassicaceae</taxon>
        <taxon>Eutremeae</taxon>
        <taxon>Eutrema</taxon>
    </lineage>
</organism>
<dbReference type="InterPro" id="IPR037151">
    <property type="entry name" value="AlkB-like_sf"/>
</dbReference>
<comment type="similarity">
    <text evidence="1">Belongs to the alkB family.</text>
</comment>
<protein>
    <submittedName>
        <fullName evidence="2">Uncharacterized protein</fullName>
    </submittedName>
</protein>
<gene>
    <name evidence="2" type="ORF">EUTSA_v10002719mg</name>
</gene>
<dbReference type="Gramene" id="ESQ37046">
    <property type="protein sequence ID" value="ESQ37046"/>
    <property type="gene ID" value="EUTSA_v10002719mg"/>
</dbReference>
<sequence>MAAAVEIDAEIQQQLTNEVKLFNRWSFDDVSAMRFGDLLHGQRKYLISYARPLDLLNQCCLLIYCGENLCSTSSLSIYTNQISPAEKKEDEDVDVLLSPGCLILMSGDAQYREESDQKRRICITLRKLCQA</sequence>
<dbReference type="Proteomes" id="UP000030689">
    <property type="component" value="Unassembled WGS sequence"/>
</dbReference>
<dbReference type="KEGG" id="eus:EUTSA_v10002719mg"/>
<name>V4MXA1_EUTSA</name>
<dbReference type="EMBL" id="KI517609">
    <property type="protein sequence ID" value="ESQ37046.1"/>
    <property type="molecule type" value="Genomic_DNA"/>
</dbReference>
<evidence type="ECO:0000313" key="3">
    <source>
        <dbReference type="Proteomes" id="UP000030689"/>
    </source>
</evidence>
<dbReference type="Gene3D" id="2.60.120.590">
    <property type="entry name" value="Alpha-ketoglutarate-dependent dioxygenase AlkB-like"/>
    <property type="match status" value="1"/>
</dbReference>
<dbReference type="OrthoDB" id="412814at2759"/>